<dbReference type="SUPFAM" id="SSF52794">
    <property type="entry name" value="PTS system IIB component-like"/>
    <property type="match status" value="1"/>
</dbReference>
<dbReference type="GO" id="GO:0090563">
    <property type="term" value="F:protein-phosphocysteine-sugar phosphotransferase activity"/>
    <property type="evidence" value="ECO:0007669"/>
    <property type="project" value="TreeGrafter"/>
</dbReference>
<accession>A0A926E309</accession>
<sequence>MKLVAITNCPTGIAHTYMAAEALEKAAEELGVSIKVETQGSIGVENELTPEDIREANAVIIASGVATDMSRFTDIPVVEWPVSKIIKEAKLAVEAAMKVERKAPAAGGQKTEHGGSAMENLGAHSSGILKHLFTGISYMIPLVAAGGLLIAVSFLWGLEPAEGSFGATLNMLGGAAISFMLPIMCAFIAYSIADRPGIAPGLALGYICANVIGAGFLGAIIAGLACGYFALLLKKVKLPRALEGISSVLFIPLLTILVVGLLMVYVLGGPISALMGWLTDALKNLSTTSSILLGIVMGLMTAFDMGGPCDKVAYTFAVGLLAEGITAPMAANMAAGMSPALGLALATVLFKKRFNPQEREAGKVAWALGACFITEGAIPFAAADPFRVIPATMLGSAVTGALSMLFGCTLAAPHGGIFAIAVPGAVGNVWLYLLAIIIGAVVTAVTVNFTKTIGKKKAAA</sequence>
<dbReference type="InterPro" id="IPR003352">
    <property type="entry name" value="PTS_EIIC"/>
</dbReference>
<keyword evidence="9" id="KW-0418">Kinase</keyword>
<dbReference type="NCBIfam" id="TIGR01427">
    <property type="entry name" value="PTS_IIC_fructo"/>
    <property type="match status" value="1"/>
</dbReference>
<dbReference type="AlphaFoldDB" id="A0A926E309"/>
<dbReference type="Pfam" id="PF02302">
    <property type="entry name" value="PTS_IIB"/>
    <property type="match status" value="1"/>
</dbReference>
<feature type="transmembrane region" description="Helical" evidence="12">
    <location>
        <begin position="394"/>
        <end position="423"/>
    </location>
</feature>
<dbReference type="InterPro" id="IPR003353">
    <property type="entry name" value="PTS_IIB_fruc"/>
</dbReference>
<dbReference type="PANTHER" id="PTHR30505:SF0">
    <property type="entry name" value="FRUCTOSE-LIKE PTS SYSTEM EIIBC COMPONENT-RELATED"/>
    <property type="match status" value="1"/>
</dbReference>
<keyword evidence="16" id="KW-1185">Reference proteome</keyword>
<dbReference type="Pfam" id="PF02378">
    <property type="entry name" value="PTS_EIIC"/>
    <property type="match status" value="1"/>
</dbReference>
<evidence type="ECO:0000256" key="9">
    <source>
        <dbReference type="ARBA" id="ARBA00022777"/>
    </source>
</evidence>
<feature type="domain" description="PTS EIIB type-2" evidence="13">
    <location>
        <begin position="1"/>
        <end position="98"/>
    </location>
</feature>
<feature type="transmembrane region" description="Helical" evidence="12">
    <location>
        <begin position="204"/>
        <end position="233"/>
    </location>
</feature>
<dbReference type="PROSITE" id="PS51099">
    <property type="entry name" value="PTS_EIIB_TYPE_2"/>
    <property type="match status" value="1"/>
</dbReference>
<keyword evidence="7" id="KW-0598">Phosphotransferase system</keyword>
<dbReference type="Gene3D" id="3.40.50.2300">
    <property type="match status" value="1"/>
</dbReference>
<dbReference type="PANTHER" id="PTHR30505">
    <property type="entry name" value="FRUCTOSE-LIKE PERMEASE"/>
    <property type="match status" value="1"/>
</dbReference>
<dbReference type="GO" id="GO:0009401">
    <property type="term" value="P:phosphoenolpyruvate-dependent sugar phosphotransferase system"/>
    <property type="evidence" value="ECO:0007669"/>
    <property type="project" value="UniProtKB-KW"/>
</dbReference>
<dbReference type="GO" id="GO:0022877">
    <property type="term" value="F:protein-N(PI)-phosphohistidine-fructose phosphotransferase system transporter activity"/>
    <property type="evidence" value="ECO:0007669"/>
    <property type="project" value="InterPro"/>
</dbReference>
<evidence type="ECO:0000256" key="5">
    <source>
        <dbReference type="ARBA" id="ARBA00022597"/>
    </source>
</evidence>
<dbReference type="GO" id="GO:0005351">
    <property type="term" value="F:carbohydrate:proton symporter activity"/>
    <property type="evidence" value="ECO:0007669"/>
    <property type="project" value="InterPro"/>
</dbReference>
<evidence type="ECO:0000256" key="6">
    <source>
        <dbReference type="ARBA" id="ARBA00022679"/>
    </source>
</evidence>
<keyword evidence="2" id="KW-0813">Transport</keyword>
<keyword evidence="6" id="KW-0808">Transferase</keyword>
<evidence type="ECO:0000256" key="12">
    <source>
        <dbReference type="SAM" id="Phobius"/>
    </source>
</evidence>
<comment type="subcellular location">
    <subcellularLocation>
        <location evidence="1">Cell inner membrane</location>
        <topology evidence="1">Multi-pass membrane protein</topology>
    </subcellularLocation>
</comment>
<dbReference type="InterPro" id="IPR006327">
    <property type="entry name" value="PTS_IIC_fruc"/>
</dbReference>
<dbReference type="EMBL" id="JACRSV010000002">
    <property type="protein sequence ID" value="MBC8560112.1"/>
    <property type="molecule type" value="Genomic_DNA"/>
</dbReference>
<evidence type="ECO:0000256" key="7">
    <source>
        <dbReference type="ARBA" id="ARBA00022683"/>
    </source>
</evidence>
<gene>
    <name evidence="15" type="ORF">H8710_08535</name>
</gene>
<dbReference type="FunFam" id="3.40.50.2300:FF:000014">
    <property type="entry name" value="PTS system fructose-like transporter subunit IIB"/>
    <property type="match status" value="1"/>
</dbReference>
<keyword evidence="3" id="KW-1003">Cell membrane</keyword>
<keyword evidence="10 12" id="KW-1133">Transmembrane helix</keyword>
<dbReference type="Proteomes" id="UP000610760">
    <property type="component" value="Unassembled WGS sequence"/>
</dbReference>
<comment type="caution">
    <text evidence="15">The sequence shown here is derived from an EMBL/GenBank/DDBJ whole genome shotgun (WGS) entry which is preliminary data.</text>
</comment>
<name>A0A926E309_9FIRM</name>
<evidence type="ECO:0000256" key="4">
    <source>
        <dbReference type="ARBA" id="ARBA00022553"/>
    </source>
</evidence>
<feature type="transmembrane region" description="Helical" evidence="12">
    <location>
        <begin position="138"/>
        <end position="158"/>
    </location>
</feature>
<evidence type="ECO:0000256" key="1">
    <source>
        <dbReference type="ARBA" id="ARBA00004429"/>
    </source>
</evidence>
<organism evidence="15 16">
    <name type="scientific">Fumia xinanensis</name>
    <dbReference type="NCBI Taxonomy" id="2763659"/>
    <lineage>
        <taxon>Bacteria</taxon>
        <taxon>Bacillati</taxon>
        <taxon>Bacillota</taxon>
        <taxon>Clostridia</taxon>
        <taxon>Eubacteriales</taxon>
        <taxon>Oscillospiraceae</taxon>
        <taxon>Fumia</taxon>
    </lineage>
</organism>
<protein>
    <submittedName>
        <fullName evidence="15">PTS transporter subunit EIIC</fullName>
    </submittedName>
</protein>
<evidence type="ECO:0000259" key="14">
    <source>
        <dbReference type="PROSITE" id="PS51104"/>
    </source>
</evidence>
<evidence type="ECO:0000259" key="13">
    <source>
        <dbReference type="PROSITE" id="PS51099"/>
    </source>
</evidence>
<dbReference type="GO" id="GO:0016301">
    <property type="term" value="F:kinase activity"/>
    <property type="evidence" value="ECO:0007669"/>
    <property type="project" value="UniProtKB-KW"/>
</dbReference>
<dbReference type="GO" id="GO:0005886">
    <property type="term" value="C:plasma membrane"/>
    <property type="evidence" value="ECO:0007669"/>
    <property type="project" value="UniProtKB-SubCell"/>
</dbReference>
<keyword evidence="5" id="KW-0762">Sugar transport</keyword>
<evidence type="ECO:0000313" key="16">
    <source>
        <dbReference type="Proteomes" id="UP000610760"/>
    </source>
</evidence>
<evidence type="ECO:0000313" key="15">
    <source>
        <dbReference type="EMBL" id="MBC8560112.1"/>
    </source>
</evidence>
<dbReference type="RefSeq" id="WP_249295072.1">
    <property type="nucleotide sequence ID" value="NZ_JACRSV010000002.1"/>
</dbReference>
<dbReference type="InterPro" id="IPR003501">
    <property type="entry name" value="PTS_EIIB_2/3"/>
</dbReference>
<dbReference type="NCBIfam" id="TIGR00829">
    <property type="entry name" value="FRU"/>
    <property type="match status" value="1"/>
</dbReference>
<feature type="transmembrane region" description="Helical" evidence="12">
    <location>
        <begin position="245"/>
        <end position="267"/>
    </location>
</feature>
<keyword evidence="4" id="KW-0597">Phosphoprotein</keyword>
<dbReference type="InterPro" id="IPR013014">
    <property type="entry name" value="PTS_EIIC_2"/>
</dbReference>
<feature type="transmembrane region" description="Helical" evidence="12">
    <location>
        <begin position="429"/>
        <end position="449"/>
    </location>
</feature>
<dbReference type="InterPro" id="IPR050864">
    <property type="entry name" value="Bacterial_PTS_Sugar_Transport"/>
</dbReference>
<evidence type="ECO:0000256" key="2">
    <source>
        <dbReference type="ARBA" id="ARBA00022448"/>
    </source>
</evidence>
<keyword evidence="8 12" id="KW-0812">Transmembrane</keyword>
<dbReference type="InterPro" id="IPR036095">
    <property type="entry name" value="PTS_EIIB-like_sf"/>
</dbReference>
<feature type="domain" description="PTS EIIC type-2" evidence="14">
    <location>
        <begin position="128"/>
        <end position="460"/>
    </location>
</feature>
<dbReference type="CDD" id="cd05569">
    <property type="entry name" value="PTS_IIB_fructose"/>
    <property type="match status" value="1"/>
</dbReference>
<dbReference type="InterPro" id="IPR013011">
    <property type="entry name" value="PTS_EIIB_2"/>
</dbReference>
<proteinExistence type="predicted"/>
<keyword evidence="11 12" id="KW-0472">Membrane</keyword>
<feature type="transmembrane region" description="Helical" evidence="12">
    <location>
        <begin position="364"/>
        <end position="382"/>
    </location>
</feature>
<feature type="transmembrane region" description="Helical" evidence="12">
    <location>
        <begin position="287"/>
        <end position="305"/>
    </location>
</feature>
<evidence type="ECO:0000256" key="3">
    <source>
        <dbReference type="ARBA" id="ARBA00022475"/>
    </source>
</evidence>
<evidence type="ECO:0000256" key="8">
    <source>
        <dbReference type="ARBA" id="ARBA00022692"/>
    </source>
</evidence>
<dbReference type="PROSITE" id="PS51104">
    <property type="entry name" value="PTS_EIIC_TYPE_2"/>
    <property type="match status" value="1"/>
</dbReference>
<feature type="transmembrane region" description="Helical" evidence="12">
    <location>
        <begin position="170"/>
        <end position="192"/>
    </location>
</feature>
<evidence type="ECO:0000256" key="11">
    <source>
        <dbReference type="ARBA" id="ARBA00023136"/>
    </source>
</evidence>
<evidence type="ECO:0000256" key="10">
    <source>
        <dbReference type="ARBA" id="ARBA00022989"/>
    </source>
</evidence>
<reference evidence="15" key="1">
    <citation type="submission" date="2020-08" db="EMBL/GenBank/DDBJ databases">
        <title>Genome public.</title>
        <authorList>
            <person name="Liu C."/>
            <person name="Sun Q."/>
        </authorList>
    </citation>
    <scope>NUCLEOTIDE SEQUENCE</scope>
    <source>
        <strain evidence="15">NSJ-33</strain>
    </source>
</reference>